<comment type="caution">
    <text evidence="1">The sequence shown here is derived from an EMBL/GenBank/DDBJ whole genome shotgun (WGS) entry which is preliminary data.</text>
</comment>
<dbReference type="AlphaFoldDB" id="A0A4Z2G2S8"/>
<dbReference type="Proteomes" id="UP000314294">
    <property type="component" value="Unassembled WGS sequence"/>
</dbReference>
<accession>A0A4Z2G2S8</accession>
<reference evidence="1 2" key="1">
    <citation type="submission" date="2019-03" db="EMBL/GenBank/DDBJ databases">
        <title>First draft genome of Liparis tanakae, snailfish: a comprehensive survey of snailfish specific genes.</title>
        <authorList>
            <person name="Kim W."/>
            <person name="Song I."/>
            <person name="Jeong J.-H."/>
            <person name="Kim D."/>
            <person name="Kim S."/>
            <person name="Ryu S."/>
            <person name="Song J.Y."/>
            <person name="Lee S.K."/>
        </authorList>
    </citation>
    <scope>NUCLEOTIDE SEQUENCE [LARGE SCALE GENOMIC DNA]</scope>
    <source>
        <tissue evidence="1">Muscle</tissue>
    </source>
</reference>
<name>A0A4Z2G2S8_9TELE</name>
<organism evidence="1 2">
    <name type="scientific">Liparis tanakae</name>
    <name type="common">Tanaka's snailfish</name>
    <dbReference type="NCBI Taxonomy" id="230148"/>
    <lineage>
        <taxon>Eukaryota</taxon>
        <taxon>Metazoa</taxon>
        <taxon>Chordata</taxon>
        <taxon>Craniata</taxon>
        <taxon>Vertebrata</taxon>
        <taxon>Euteleostomi</taxon>
        <taxon>Actinopterygii</taxon>
        <taxon>Neopterygii</taxon>
        <taxon>Teleostei</taxon>
        <taxon>Neoteleostei</taxon>
        <taxon>Acanthomorphata</taxon>
        <taxon>Eupercaria</taxon>
        <taxon>Perciformes</taxon>
        <taxon>Cottioidei</taxon>
        <taxon>Cottales</taxon>
        <taxon>Liparidae</taxon>
        <taxon>Liparis</taxon>
    </lineage>
</organism>
<evidence type="ECO:0000313" key="2">
    <source>
        <dbReference type="Proteomes" id="UP000314294"/>
    </source>
</evidence>
<sequence>MDVSVFLCVPEGHLFTLDVGVELLKQDLQLFVVVLMCVSAEEAPGLLPPRPLPHRAADPASVLKTEPRDSLFRYCCPGDTTLSTALYASSTAGDPDTEPNKPQLATSLGLPEAAGIKPPGYDAQPQNQPITVKPSAVGPVVPFPLGAVCSLTYAVEDSSDGSPGKLLVASVGEKAPDVRSDLVLPVQKLKATTTHELNYKRPEHRRQRCSRALGPTL</sequence>
<evidence type="ECO:0000313" key="1">
    <source>
        <dbReference type="EMBL" id="TNN47385.1"/>
    </source>
</evidence>
<gene>
    <name evidence="1" type="ORF">EYF80_042388</name>
</gene>
<keyword evidence="2" id="KW-1185">Reference proteome</keyword>
<proteinExistence type="predicted"/>
<dbReference type="EMBL" id="SRLO01000744">
    <property type="protein sequence ID" value="TNN47385.1"/>
    <property type="molecule type" value="Genomic_DNA"/>
</dbReference>
<protein>
    <submittedName>
        <fullName evidence="1">Uncharacterized protein</fullName>
    </submittedName>
</protein>